<feature type="binding site" evidence="7">
    <location>
        <position position="38"/>
    </location>
    <ligand>
        <name>ATP</name>
        <dbReference type="ChEBI" id="CHEBI:30616"/>
    </ligand>
</feature>
<feature type="compositionally biased region" description="Basic and acidic residues" evidence="8">
    <location>
        <begin position="586"/>
        <end position="602"/>
    </location>
</feature>
<evidence type="ECO:0000256" key="6">
    <source>
        <dbReference type="ARBA" id="ARBA00022840"/>
    </source>
</evidence>
<keyword evidence="3" id="KW-0808">Transferase</keyword>
<dbReference type="RefSeq" id="WP_245928571.1">
    <property type="nucleotide sequence ID" value="NZ_PYGA01000002.1"/>
</dbReference>
<keyword evidence="5 10" id="KW-0418">Kinase</keyword>
<dbReference type="PANTHER" id="PTHR43289:SF6">
    <property type="entry name" value="SERINE_THREONINE-PROTEIN KINASE NEKL-3"/>
    <property type="match status" value="1"/>
</dbReference>
<accession>A0A2P8DSL6</accession>
<evidence type="ECO:0000313" key="10">
    <source>
        <dbReference type="EMBL" id="PSL00213.1"/>
    </source>
</evidence>
<feature type="region of interest" description="Disordered" evidence="8">
    <location>
        <begin position="255"/>
        <end position="374"/>
    </location>
</feature>
<evidence type="ECO:0000256" key="5">
    <source>
        <dbReference type="ARBA" id="ARBA00022777"/>
    </source>
</evidence>
<dbReference type="FunFam" id="1.10.510.10:FF:000021">
    <property type="entry name" value="Serine/threonine protein kinase"/>
    <property type="match status" value="1"/>
</dbReference>
<feature type="domain" description="Protein kinase" evidence="9">
    <location>
        <begin position="9"/>
        <end position="274"/>
    </location>
</feature>
<feature type="compositionally biased region" description="Basic and acidic residues" evidence="8">
    <location>
        <begin position="341"/>
        <end position="352"/>
    </location>
</feature>
<evidence type="ECO:0000256" key="8">
    <source>
        <dbReference type="SAM" id="MobiDB-lite"/>
    </source>
</evidence>
<dbReference type="EC" id="2.7.11.1" evidence="1"/>
<dbReference type="GO" id="GO:0005524">
    <property type="term" value="F:ATP binding"/>
    <property type="evidence" value="ECO:0007669"/>
    <property type="project" value="UniProtKB-UniRule"/>
</dbReference>
<dbReference type="SUPFAM" id="SSF56112">
    <property type="entry name" value="Protein kinase-like (PK-like)"/>
    <property type="match status" value="1"/>
</dbReference>
<dbReference type="SMART" id="SM00220">
    <property type="entry name" value="S_TKc"/>
    <property type="match status" value="1"/>
</dbReference>
<dbReference type="InterPro" id="IPR011009">
    <property type="entry name" value="Kinase-like_dom_sf"/>
</dbReference>
<dbReference type="Gene3D" id="1.25.40.10">
    <property type="entry name" value="Tetratricopeptide repeat domain"/>
    <property type="match status" value="1"/>
</dbReference>
<evidence type="ECO:0000259" key="9">
    <source>
        <dbReference type="PROSITE" id="PS50011"/>
    </source>
</evidence>
<dbReference type="PROSITE" id="PS00107">
    <property type="entry name" value="PROTEIN_KINASE_ATP"/>
    <property type="match status" value="1"/>
</dbReference>
<sequence>MERVLGGRYRLGERLGAGGMGEVWSGVDELLDRPVAVKLVRPELVGSDDALDRFHREARMTARLAGHPNIVILYDFGEHEDSVYAVMELVRGRTVAASARGGGPMPIAQAADWVAQTCAGLGAAHAAGIVHRDVKPGNLMSTSAGTVKILDFGIAGFHEAAVQSRRLTRTGELMGTPLYMSPEQIQRAAVGPPSDLYSLGAILYRLLTGEPPFHAEDPFPVLRMHLQDRPESPRALRPEIPAELAGLILQMLAKSPADRPEDAEEVRTRLAPFLPSASGRDRPGGGATAEPDGPSDTPDDEPTHDATRIEPTAGATLHQPGDTARRPASGATETPDGPAHTLDDEPTHDATRIEPTAGGTLHQPRGSAPPPLTPRRAVELRLDAIEADAENGYLATAAQALQDLRADLEEIYGADHPETLKARRKGAYLAGKAGYPAHAAELFAALAADNERVHGRAHPETLAALHYLAVNAGRIGDHARAARVHEHLLPDLATVHGADSERVLTARLHLAHEVGEAGEPARAAQLLESLLPDLARVLGAAHATVLRARHYAAAYTGHGGDPAEAARRYHELLADTVRVHGAGHPETSRARDRLRQWQDRAR</sequence>
<name>A0A2P8DSL6_9ACTN</name>
<proteinExistence type="predicted"/>
<dbReference type="AlphaFoldDB" id="A0A2P8DSL6"/>
<dbReference type="InterPro" id="IPR011990">
    <property type="entry name" value="TPR-like_helical_dom_sf"/>
</dbReference>
<evidence type="ECO:0000256" key="2">
    <source>
        <dbReference type="ARBA" id="ARBA00022527"/>
    </source>
</evidence>
<dbReference type="PANTHER" id="PTHR43289">
    <property type="entry name" value="MITOGEN-ACTIVATED PROTEIN KINASE KINASE KINASE 20-RELATED"/>
    <property type="match status" value="1"/>
</dbReference>
<keyword evidence="2 10" id="KW-0723">Serine/threonine-protein kinase</keyword>
<evidence type="ECO:0000256" key="1">
    <source>
        <dbReference type="ARBA" id="ARBA00012513"/>
    </source>
</evidence>
<dbReference type="PROSITE" id="PS50011">
    <property type="entry name" value="PROTEIN_KINASE_DOM"/>
    <property type="match status" value="1"/>
</dbReference>
<keyword evidence="4 7" id="KW-0547">Nucleotide-binding</keyword>
<dbReference type="Proteomes" id="UP000240542">
    <property type="component" value="Unassembled WGS sequence"/>
</dbReference>
<dbReference type="Pfam" id="PF00069">
    <property type="entry name" value="Pkinase"/>
    <property type="match status" value="1"/>
</dbReference>
<keyword evidence="11" id="KW-1185">Reference proteome</keyword>
<organism evidence="10 11">
    <name type="scientific">Murinocardiopsis flavida</name>
    <dbReference type="NCBI Taxonomy" id="645275"/>
    <lineage>
        <taxon>Bacteria</taxon>
        <taxon>Bacillati</taxon>
        <taxon>Actinomycetota</taxon>
        <taxon>Actinomycetes</taxon>
        <taxon>Streptosporangiales</taxon>
        <taxon>Nocardiopsidaceae</taxon>
        <taxon>Murinocardiopsis</taxon>
    </lineage>
</organism>
<gene>
    <name evidence="10" type="ORF">CLV63_102340</name>
</gene>
<dbReference type="CDD" id="cd14014">
    <property type="entry name" value="STKc_PknB_like"/>
    <property type="match status" value="1"/>
</dbReference>
<dbReference type="InterPro" id="IPR000719">
    <property type="entry name" value="Prot_kinase_dom"/>
</dbReference>
<dbReference type="EMBL" id="PYGA01000002">
    <property type="protein sequence ID" value="PSL00213.1"/>
    <property type="molecule type" value="Genomic_DNA"/>
</dbReference>
<dbReference type="GO" id="GO:0004674">
    <property type="term" value="F:protein serine/threonine kinase activity"/>
    <property type="evidence" value="ECO:0007669"/>
    <property type="project" value="UniProtKB-KW"/>
</dbReference>
<feature type="compositionally biased region" description="Basic and acidic residues" evidence="8">
    <location>
        <begin position="256"/>
        <end position="268"/>
    </location>
</feature>
<feature type="region of interest" description="Disordered" evidence="8">
    <location>
        <begin position="581"/>
        <end position="602"/>
    </location>
</feature>
<reference evidence="10 11" key="1">
    <citation type="submission" date="2018-03" db="EMBL/GenBank/DDBJ databases">
        <title>Genomic Encyclopedia of Archaeal and Bacterial Type Strains, Phase II (KMG-II): from individual species to whole genera.</title>
        <authorList>
            <person name="Goeker M."/>
        </authorList>
    </citation>
    <scope>NUCLEOTIDE SEQUENCE [LARGE SCALE GENOMIC DNA]</scope>
    <source>
        <strain evidence="10 11">DSM 45312</strain>
    </source>
</reference>
<protein>
    <recommendedName>
        <fullName evidence="1">non-specific serine/threonine protein kinase</fullName>
        <ecNumber evidence="1">2.7.11.1</ecNumber>
    </recommendedName>
</protein>
<evidence type="ECO:0000256" key="4">
    <source>
        <dbReference type="ARBA" id="ARBA00022741"/>
    </source>
</evidence>
<dbReference type="InterPro" id="IPR017441">
    <property type="entry name" value="Protein_kinase_ATP_BS"/>
</dbReference>
<evidence type="ECO:0000313" key="11">
    <source>
        <dbReference type="Proteomes" id="UP000240542"/>
    </source>
</evidence>
<dbReference type="Gene3D" id="1.10.510.10">
    <property type="entry name" value="Transferase(Phosphotransferase) domain 1"/>
    <property type="match status" value="1"/>
</dbReference>
<keyword evidence="6 7" id="KW-0067">ATP-binding</keyword>
<dbReference type="Gene3D" id="3.30.200.20">
    <property type="entry name" value="Phosphorylase Kinase, domain 1"/>
    <property type="match status" value="1"/>
</dbReference>
<evidence type="ECO:0000256" key="3">
    <source>
        <dbReference type="ARBA" id="ARBA00022679"/>
    </source>
</evidence>
<comment type="caution">
    <text evidence="10">The sequence shown here is derived from an EMBL/GenBank/DDBJ whole genome shotgun (WGS) entry which is preliminary data.</text>
</comment>
<evidence type="ECO:0000256" key="7">
    <source>
        <dbReference type="PROSITE-ProRule" id="PRU10141"/>
    </source>
</evidence>